<gene>
    <name evidence="1" type="ORF">BIY37_10290</name>
</gene>
<keyword evidence="2" id="KW-1185">Reference proteome</keyword>
<evidence type="ECO:0008006" key="3">
    <source>
        <dbReference type="Google" id="ProtNLM"/>
    </source>
</evidence>
<organism evidence="1 2">
    <name type="scientific">Candidatus Brocadia sapporoensis</name>
    <dbReference type="NCBI Taxonomy" id="392547"/>
    <lineage>
        <taxon>Bacteria</taxon>
        <taxon>Pseudomonadati</taxon>
        <taxon>Planctomycetota</taxon>
        <taxon>Candidatus Brocadiia</taxon>
        <taxon>Candidatus Brocadiales</taxon>
        <taxon>Candidatus Brocadiaceae</taxon>
        <taxon>Candidatus Brocadia</taxon>
    </lineage>
</organism>
<accession>A0A1V6LY55</accession>
<protein>
    <recommendedName>
        <fullName evidence="3">DUF2283 domain-containing protein</fullName>
    </recommendedName>
</protein>
<dbReference type="InterPro" id="IPR019270">
    <property type="entry name" value="DUF2283"/>
</dbReference>
<sequence length="76" mass="8657">MKIEYDKEADALYIQLKEVRVFDNIDIEDGVTIDVDEKGHIIGIEILDATKKLSRESLSNIIIENLPIEKVETVTI</sequence>
<name>A0A1V6LY55_9BACT</name>
<dbReference type="RefSeq" id="WP_070067741.1">
    <property type="nucleotide sequence ID" value="NZ_MJUW02000106.1"/>
</dbReference>
<proteinExistence type="predicted"/>
<dbReference type="Pfam" id="PF10049">
    <property type="entry name" value="DUF2283"/>
    <property type="match status" value="1"/>
</dbReference>
<dbReference type="PANTHER" id="PTHR37029:SF1">
    <property type="entry name" value="SSR1768 PROTEIN"/>
    <property type="match status" value="1"/>
</dbReference>
<dbReference type="AlphaFoldDB" id="A0A1V6LY55"/>
<dbReference type="EMBL" id="MJUW02000106">
    <property type="protein sequence ID" value="OQD45084.1"/>
    <property type="molecule type" value="Genomic_DNA"/>
</dbReference>
<dbReference type="PANTHER" id="PTHR37029">
    <property type="entry name" value="SSR1768 PROTEIN"/>
    <property type="match status" value="1"/>
</dbReference>
<comment type="caution">
    <text evidence="1">The sequence shown here is derived from an EMBL/GenBank/DDBJ whole genome shotgun (WGS) entry which is preliminary data.</text>
</comment>
<evidence type="ECO:0000313" key="1">
    <source>
        <dbReference type="EMBL" id="OQD45084.1"/>
    </source>
</evidence>
<reference evidence="1 2" key="1">
    <citation type="journal article" date="2016" name="Genome Announc.">
        <title>Draft Genome Sequence of the Anaerobic Ammonium-Oxidizing Bacterium 'Candidatus Brocadia sp. 40'.</title>
        <authorList>
            <person name="Ali M."/>
            <person name="Haroon M.F."/>
            <person name="Narita Y."/>
            <person name="Zhang L."/>
            <person name="Rangel Shaw D."/>
            <person name="Okabe S."/>
            <person name="Saikaly P.E."/>
        </authorList>
    </citation>
    <scope>NUCLEOTIDE SEQUENCE [LARGE SCALE GENOMIC DNA]</scope>
    <source>
        <strain evidence="1 2">40</strain>
    </source>
</reference>
<evidence type="ECO:0000313" key="2">
    <source>
        <dbReference type="Proteomes" id="UP000242219"/>
    </source>
</evidence>
<dbReference type="Proteomes" id="UP000242219">
    <property type="component" value="Unassembled WGS sequence"/>
</dbReference>